<organism evidence="1 2">
    <name type="scientific">Yersinia pseudotuberculosis serotype O:1b (strain IP 31758)</name>
    <dbReference type="NCBI Taxonomy" id="349747"/>
    <lineage>
        <taxon>Bacteria</taxon>
        <taxon>Pseudomonadati</taxon>
        <taxon>Pseudomonadota</taxon>
        <taxon>Gammaproteobacteria</taxon>
        <taxon>Enterobacterales</taxon>
        <taxon>Yersiniaceae</taxon>
        <taxon>Yersinia</taxon>
    </lineage>
</organism>
<geneLocation type="plasmid" evidence="2">
    <name>plasmid_153kb</name>
</geneLocation>
<sequence>MQHNTFYKNLTFNKLIIIDCLPDDEYQTARRLCENLTDSGLGCGVTLIKTQNEEEFRSIIQTIKDSFKPELELSFLPIIHIEAHGSPLSMELPDKSTISWQELADELRSINKLMNNQLISFIGTCHGYHFIHNNHTIKNFTPVYFCIAPLDEISAGDIESATNTFYLNLFSTGNLSTSANLLSPSKIYTYNADYMFHRAFYEAMQKNHKGKTLKTRKEELIAEAIQQLGKTWDDMNSKDKKLFLKKARNLLNVSLKSKESLRIIFDRFSTAYMGYADGDVFEEIWLHMQQNKQGSLY</sequence>
<dbReference type="HOGENOM" id="CLU_952430_0_0_6"/>
<evidence type="ECO:0000313" key="2">
    <source>
        <dbReference type="Proteomes" id="UP000002412"/>
    </source>
</evidence>
<dbReference type="KEGG" id="ypi:YpsIP31758_B0083"/>
<keyword evidence="1" id="KW-0614">Plasmid</keyword>
<dbReference type="AlphaFoldDB" id="A0A0U1QTK3"/>
<protein>
    <submittedName>
        <fullName evidence="1">Uncharacterized protein</fullName>
    </submittedName>
</protein>
<gene>
    <name evidence="1" type="ordered locus">YpsIP31758_B0083</name>
</gene>
<reference evidence="1 2" key="1">
    <citation type="journal article" date="2007" name="PLoS Genet.">
        <title>The complete genome sequence of Yersinia pseudotuberculosis IP31758, the causative agent of Far East scarlet-like fever.</title>
        <authorList>
            <person name="Eppinger M."/>
            <person name="Rosovitz M.J."/>
            <person name="Fricke W.F."/>
            <person name="Rasko D.A."/>
            <person name="Kokorina G."/>
            <person name="Fayolle C."/>
            <person name="Lindler L.E."/>
            <person name="Carniel E."/>
            <person name="Ravel J."/>
        </authorList>
    </citation>
    <scope>NUCLEOTIDE SEQUENCE [LARGE SCALE GENOMIC DNA]</scope>
    <source>
        <strain evidence="1 2">IP 31758</strain>
        <plasmid evidence="2">Plasmid plasmid_153kb</plasmid>
    </source>
</reference>
<dbReference type="Proteomes" id="UP000002412">
    <property type="component" value="Plasmid p_153kb"/>
</dbReference>
<name>A0A0U1QTK3_YERP3</name>
<proteinExistence type="predicted"/>
<dbReference type="EMBL" id="CP000719">
    <property type="protein sequence ID" value="ABS45712.1"/>
    <property type="molecule type" value="Genomic_DNA"/>
</dbReference>
<dbReference type="RefSeq" id="WP_011988556.1">
    <property type="nucleotide sequence ID" value="NC_009705.1"/>
</dbReference>
<accession>A0A0U1QTK3</accession>
<evidence type="ECO:0000313" key="1">
    <source>
        <dbReference type="EMBL" id="ABS45712.1"/>
    </source>
</evidence>